<keyword evidence="5" id="KW-1185">Reference proteome</keyword>
<dbReference type="GO" id="GO:0016618">
    <property type="term" value="F:hydroxypyruvate reductase [NAD(P)H] activity"/>
    <property type="evidence" value="ECO:0007669"/>
    <property type="project" value="TreeGrafter"/>
</dbReference>
<name>A0A9X4QWQ8_9BACL</name>
<dbReference type="GO" id="GO:0030267">
    <property type="term" value="F:glyoxylate reductase (NADPH) activity"/>
    <property type="evidence" value="ECO:0007669"/>
    <property type="project" value="TreeGrafter"/>
</dbReference>
<evidence type="ECO:0000256" key="2">
    <source>
        <dbReference type="ARBA" id="ARBA00023027"/>
    </source>
</evidence>
<dbReference type="InterPro" id="IPR029752">
    <property type="entry name" value="D-isomer_DH_CS1"/>
</dbReference>
<proteinExistence type="predicted"/>
<dbReference type="Gene3D" id="3.40.50.720">
    <property type="entry name" value="NAD(P)-binding Rossmann-like Domain"/>
    <property type="match status" value="2"/>
</dbReference>
<evidence type="ECO:0000259" key="3">
    <source>
        <dbReference type="Pfam" id="PF02826"/>
    </source>
</evidence>
<evidence type="ECO:0000256" key="1">
    <source>
        <dbReference type="ARBA" id="ARBA00023002"/>
    </source>
</evidence>
<comment type="caution">
    <text evidence="4">The sequence shown here is derived from an EMBL/GenBank/DDBJ whole genome shotgun (WGS) entry which is preliminary data.</text>
</comment>
<feature type="domain" description="D-isomer specific 2-hydroxyacid dehydrogenase NAD-binding" evidence="3">
    <location>
        <begin position="115"/>
        <end position="287"/>
    </location>
</feature>
<dbReference type="EMBL" id="JAPDIA010000009">
    <property type="protein sequence ID" value="MDG0813914.1"/>
    <property type="molecule type" value="Genomic_DNA"/>
</dbReference>
<dbReference type="InterPro" id="IPR050223">
    <property type="entry name" value="D-isomer_2-hydroxyacid_DH"/>
</dbReference>
<dbReference type="PROSITE" id="PS00065">
    <property type="entry name" value="D_2_HYDROXYACID_DH_1"/>
    <property type="match status" value="1"/>
</dbReference>
<dbReference type="GO" id="GO:0051287">
    <property type="term" value="F:NAD binding"/>
    <property type="evidence" value="ECO:0007669"/>
    <property type="project" value="InterPro"/>
</dbReference>
<dbReference type="AlphaFoldDB" id="A0A9X4QWQ8"/>
<organism evidence="4 5">
    <name type="scientific">Cohnella rhizosphaerae</name>
    <dbReference type="NCBI Taxonomy" id="1457232"/>
    <lineage>
        <taxon>Bacteria</taxon>
        <taxon>Bacillati</taxon>
        <taxon>Bacillota</taxon>
        <taxon>Bacilli</taxon>
        <taxon>Bacillales</taxon>
        <taxon>Paenibacillaceae</taxon>
        <taxon>Cohnella</taxon>
    </lineage>
</organism>
<dbReference type="Pfam" id="PF02826">
    <property type="entry name" value="2-Hacid_dh_C"/>
    <property type="match status" value="1"/>
</dbReference>
<dbReference type="Proteomes" id="UP001153404">
    <property type="component" value="Unassembled WGS sequence"/>
</dbReference>
<keyword evidence="2" id="KW-0520">NAD</keyword>
<dbReference type="PANTHER" id="PTHR10996">
    <property type="entry name" value="2-HYDROXYACID DEHYDROGENASE-RELATED"/>
    <property type="match status" value="1"/>
</dbReference>
<dbReference type="SUPFAM" id="SSF52283">
    <property type="entry name" value="Formate/glycerate dehydrogenase catalytic domain-like"/>
    <property type="match status" value="1"/>
</dbReference>
<evidence type="ECO:0000313" key="5">
    <source>
        <dbReference type="Proteomes" id="UP001153404"/>
    </source>
</evidence>
<dbReference type="SUPFAM" id="SSF51735">
    <property type="entry name" value="NAD(P)-binding Rossmann-fold domains"/>
    <property type="match status" value="1"/>
</dbReference>
<dbReference type="RefSeq" id="WP_277538395.1">
    <property type="nucleotide sequence ID" value="NZ_JAPDIA010000009.1"/>
</dbReference>
<dbReference type="GO" id="GO:0005829">
    <property type="term" value="C:cytosol"/>
    <property type="evidence" value="ECO:0007669"/>
    <property type="project" value="TreeGrafter"/>
</dbReference>
<accession>A0A9X4QWQ8</accession>
<sequence length="332" mass="36642">MKLLHIGNADSRFPEAGPFVDALREIGELTVIRNGDALTDEARAALIRECDVLLTLWGSSRVPEQIAESRGRLSYICNISGGISHWIPLSIVEAGIPVTNWGDAIAPEMAEAAVTLLLAVLKELLPQQLHVREGGWHRPDRRIGSMYGLRIGIFGMGAIGRKFVDYVRPYECRIRYYDPYLPPASAPAGCEAAESLERLAAESDALVIHAGLTDETRGAVNAAVLAKLPDYGIVINTARGDIVEQEALFAELKTGRLRAGLDVLAGRDALEPDHPARGWPNVLFTAHDLFSANWQKPPLERYEAVCLENLIRHSQGKPLLHRFDRDRYLRST</sequence>
<gene>
    <name evidence="4" type="ORF">OMP40_34995</name>
</gene>
<reference evidence="4" key="1">
    <citation type="submission" date="2022-10" db="EMBL/GenBank/DDBJ databases">
        <title>Comparative genomic analysis of Cohnella hashimotonis sp. nov., isolated from the International Space Station.</title>
        <authorList>
            <person name="Simpson A."/>
            <person name="Venkateswaran K."/>
        </authorList>
    </citation>
    <scope>NUCLEOTIDE SEQUENCE</scope>
    <source>
        <strain evidence="4">DSM 28161</strain>
    </source>
</reference>
<evidence type="ECO:0000313" key="4">
    <source>
        <dbReference type="EMBL" id="MDG0813914.1"/>
    </source>
</evidence>
<dbReference type="InterPro" id="IPR006140">
    <property type="entry name" value="D-isomer_DH_NAD-bd"/>
</dbReference>
<protein>
    <recommendedName>
        <fullName evidence="3">D-isomer specific 2-hydroxyacid dehydrogenase NAD-binding domain-containing protein</fullName>
    </recommendedName>
</protein>
<keyword evidence="1" id="KW-0560">Oxidoreductase</keyword>
<dbReference type="InterPro" id="IPR036291">
    <property type="entry name" value="NAD(P)-bd_dom_sf"/>
</dbReference>
<dbReference type="PANTHER" id="PTHR10996:SF178">
    <property type="entry name" value="2-HYDROXYACID DEHYDROGENASE YGL185C-RELATED"/>
    <property type="match status" value="1"/>
</dbReference>